<feature type="domain" description="Fungal-type protein kinase" evidence="2">
    <location>
        <begin position="173"/>
        <end position="584"/>
    </location>
</feature>
<dbReference type="PANTHER" id="PTHR38248">
    <property type="entry name" value="FUNK1 6"/>
    <property type="match status" value="1"/>
</dbReference>
<dbReference type="SUPFAM" id="SSF56112">
    <property type="entry name" value="Protein kinase-like (PK-like)"/>
    <property type="match status" value="2"/>
</dbReference>
<name>A0A8K0XP72_9AGAR</name>
<dbReference type="Proteomes" id="UP000813824">
    <property type="component" value="Unassembled WGS sequence"/>
</dbReference>
<comment type="caution">
    <text evidence="3">The sequence shown here is derived from an EMBL/GenBank/DDBJ whole genome shotgun (WGS) entry which is preliminary data.</text>
</comment>
<reference evidence="3" key="1">
    <citation type="journal article" date="2021" name="New Phytol.">
        <title>Evolutionary innovations through gain and loss of genes in the ectomycorrhizal Boletales.</title>
        <authorList>
            <person name="Wu G."/>
            <person name="Miyauchi S."/>
            <person name="Morin E."/>
            <person name="Kuo A."/>
            <person name="Drula E."/>
            <person name="Varga T."/>
            <person name="Kohler A."/>
            <person name="Feng B."/>
            <person name="Cao Y."/>
            <person name="Lipzen A."/>
            <person name="Daum C."/>
            <person name="Hundley H."/>
            <person name="Pangilinan J."/>
            <person name="Johnson J."/>
            <person name="Barry K."/>
            <person name="LaButti K."/>
            <person name="Ng V."/>
            <person name="Ahrendt S."/>
            <person name="Min B."/>
            <person name="Choi I.G."/>
            <person name="Park H."/>
            <person name="Plett J.M."/>
            <person name="Magnuson J."/>
            <person name="Spatafora J.W."/>
            <person name="Nagy L.G."/>
            <person name="Henrissat B."/>
            <person name="Grigoriev I.V."/>
            <person name="Yang Z.L."/>
            <person name="Xu J."/>
            <person name="Martin F.M."/>
        </authorList>
    </citation>
    <scope>NUCLEOTIDE SEQUENCE</scope>
    <source>
        <strain evidence="3">KKN 215</strain>
    </source>
</reference>
<dbReference type="EMBL" id="JAEVFJ010000018">
    <property type="protein sequence ID" value="KAH8099799.1"/>
    <property type="molecule type" value="Genomic_DNA"/>
</dbReference>
<proteinExistence type="predicted"/>
<dbReference type="InterPro" id="IPR011009">
    <property type="entry name" value="Kinase-like_dom_sf"/>
</dbReference>
<accession>A0A8K0XP72</accession>
<feature type="region of interest" description="Disordered" evidence="1">
    <location>
        <begin position="738"/>
        <end position="928"/>
    </location>
</feature>
<organism evidence="3 4">
    <name type="scientific">Cristinia sonorae</name>
    <dbReference type="NCBI Taxonomy" id="1940300"/>
    <lineage>
        <taxon>Eukaryota</taxon>
        <taxon>Fungi</taxon>
        <taxon>Dikarya</taxon>
        <taxon>Basidiomycota</taxon>
        <taxon>Agaricomycotina</taxon>
        <taxon>Agaricomycetes</taxon>
        <taxon>Agaricomycetidae</taxon>
        <taxon>Agaricales</taxon>
        <taxon>Pleurotineae</taxon>
        <taxon>Stephanosporaceae</taxon>
        <taxon>Cristinia</taxon>
    </lineage>
</organism>
<gene>
    <name evidence="3" type="ORF">BXZ70DRAFT_217858</name>
</gene>
<protein>
    <recommendedName>
        <fullName evidence="2">Fungal-type protein kinase domain-containing protein</fullName>
    </recommendedName>
</protein>
<dbReference type="PANTHER" id="PTHR38248:SF2">
    <property type="entry name" value="FUNK1 11"/>
    <property type="match status" value="1"/>
</dbReference>
<keyword evidence="4" id="KW-1185">Reference proteome</keyword>
<evidence type="ECO:0000256" key="1">
    <source>
        <dbReference type="SAM" id="MobiDB-lite"/>
    </source>
</evidence>
<dbReference type="OrthoDB" id="5592585at2759"/>
<dbReference type="Pfam" id="PF17667">
    <property type="entry name" value="Pkinase_fungal"/>
    <property type="match status" value="1"/>
</dbReference>
<evidence type="ECO:0000313" key="3">
    <source>
        <dbReference type="EMBL" id="KAH8099799.1"/>
    </source>
</evidence>
<feature type="compositionally biased region" description="Low complexity" evidence="1">
    <location>
        <begin position="849"/>
        <end position="868"/>
    </location>
</feature>
<dbReference type="InterPro" id="IPR040976">
    <property type="entry name" value="Pkinase_fungal"/>
</dbReference>
<evidence type="ECO:0000313" key="4">
    <source>
        <dbReference type="Proteomes" id="UP000813824"/>
    </source>
</evidence>
<feature type="region of interest" description="Disordered" evidence="1">
    <location>
        <begin position="415"/>
        <end position="447"/>
    </location>
</feature>
<dbReference type="Gene3D" id="1.10.510.10">
    <property type="entry name" value="Transferase(Phosphotransferase) domain 1"/>
    <property type="match status" value="1"/>
</dbReference>
<dbReference type="AlphaFoldDB" id="A0A8K0XP72"/>
<sequence length="928" mass="103826">MTLTNKNIPSPRVLTGAGLYAYSQVKAGAKQARKQGRLDMGGFFAGPVRTHDFMDKFMPVKRNMPKRFHNIKYDTVPSKREADMYEKLIAIITHHKIMPGYTAVDTSSRPDEERKRVDISWIFGEYMTDTIRQFLIQFQETIAEVKTRKLSEPFIVPGARGHANPGEGPMEHTSQEAMDTQGQLIVYASNMLARQHRTFIFTLLICEDTARFIHWDRGGSTVTESFNYVENPQILTEYLWRYGKLTRLQRGFDPTVRLADPSEAERFVSAIKHHQETSQRKLPAVNLELMEKYPASVITVTDGQDSREYVVKAPIRTPTSLVGRSTRVFYALDMETEKLVCLKDYWRPIDSDRPAEADIYKRLNEHEVPHLATVHISGDVPVSLDHPDGPFQETITDKWVDEYLLKHPELMVEKLAPGEKRAKSKKTEKKPGEASTQATGDKPKGTVVPEQPVQLCLMGDRRPYRHHRVVQELLYPLSTAVSSKELTAAIGNAIACLTKAHDDADVLHRDASAGNIMLRLNGEGVLNDWDHAIVLVKTGADGRTPASRRTGTWQYLSVGLAKNPAKEHNILDDLESCYWVLLYQGIHYLKSTARLLALTIFDENEHAEVPALNRMDFVGGYKKKDHLSVGSTDSDYICFDSIPFQELRANIAVAFRDFYAAAAHQTRDEYKRFLDLKARYLKTLGKTMLQYVDDALKSEDWPKEPDAIPDQFPQTTEAEAEAYMNDIQRQSYCLQVSTTGTGGVPHKPPAFKLNGPAPSSSSRSTQKRVRQDEDEDVYGPGGTNGAKSKTNPSKRIKTMSPPKTPQQSSSDDDAPRPRRIASTMPPPPTRSRAQTSGGAASGSLKPIRRTTSATRTRFSSRIAAASSSGPREDSEDVIMAPPPSLPRGATSRSRTLSSPRAKRASAETRSHGSKPSTPKRTRSRDGSF</sequence>
<evidence type="ECO:0000259" key="2">
    <source>
        <dbReference type="Pfam" id="PF17667"/>
    </source>
</evidence>